<accession>A0ABD5U9W4</accession>
<name>A0ABD5U9W4_9EURY</name>
<evidence type="ECO:0008006" key="4">
    <source>
        <dbReference type="Google" id="ProtNLM"/>
    </source>
</evidence>
<keyword evidence="1" id="KW-0472">Membrane</keyword>
<feature type="transmembrane region" description="Helical" evidence="1">
    <location>
        <begin position="20"/>
        <end position="41"/>
    </location>
</feature>
<evidence type="ECO:0000256" key="1">
    <source>
        <dbReference type="SAM" id="Phobius"/>
    </source>
</evidence>
<keyword evidence="3" id="KW-1185">Reference proteome</keyword>
<organism evidence="2 3">
    <name type="scientific">Halomarina ordinaria</name>
    <dbReference type="NCBI Taxonomy" id="3033939"/>
    <lineage>
        <taxon>Archaea</taxon>
        <taxon>Methanobacteriati</taxon>
        <taxon>Methanobacteriota</taxon>
        <taxon>Stenosarchaea group</taxon>
        <taxon>Halobacteria</taxon>
        <taxon>Halobacteriales</taxon>
        <taxon>Natronomonadaceae</taxon>
        <taxon>Halomarina</taxon>
    </lineage>
</organism>
<keyword evidence="1" id="KW-1133">Transmembrane helix</keyword>
<evidence type="ECO:0000313" key="3">
    <source>
        <dbReference type="Proteomes" id="UP001596406"/>
    </source>
</evidence>
<dbReference type="RefSeq" id="WP_304447820.1">
    <property type="nucleotide sequence ID" value="NZ_JARRAH010000001.1"/>
</dbReference>
<gene>
    <name evidence="2" type="ORF">ACFQHK_06350</name>
</gene>
<dbReference type="Proteomes" id="UP001596406">
    <property type="component" value="Unassembled WGS sequence"/>
</dbReference>
<protein>
    <recommendedName>
        <fullName evidence="4">Secreted glycoprotein</fullName>
    </recommendedName>
</protein>
<sequence length="152" mass="15707">MRPTALRGDRRGVSTALGYVLNLGVMTVLVVGLVFTAGTYVEDQREGAIRAELVVVGEHLVADLGSADRLVASGASEVSVSQQVPESAAGVSYTVRVEESGGGQELVLSTRDPAVTVRFDLVTETPVAGGASGGDVRIDYDSAAGELEVRSD</sequence>
<dbReference type="Pfam" id="PF23928">
    <property type="entry name" value="DUF7266"/>
    <property type="match status" value="1"/>
</dbReference>
<reference evidence="2 3" key="1">
    <citation type="journal article" date="2019" name="Int. J. Syst. Evol. Microbiol.">
        <title>The Global Catalogue of Microorganisms (GCM) 10K type strain sequencing project: providing services to taxonomists for standard genome sequencing and annotation.</title>
        <authorList>
            <consortium name="The Broad Institute Genomics Platform"/>
            <consortium name="The Broad Institute Genome Sequencing Center for Infectious Disease"/>
            <person name="Wu L."/>
            <person name="Ma J."/>
        </authorList>
    </citation>
    <scope>NUCLEOTIDE SEQUENCE [LARGE SCALE GENOMIC DNA]</scope>
    <source>
        <strain evidence="2 3">PSRA2</strain>
    </source>
</reference>
<evidence type="ECO:0000313" key="2">
    <source>
        <dbReference type="EMBL" id="MFC6836126.1"/>
    </source>
</evidence>
<proteinExistence type="predicted"/>
<dbReference type="AlphaFoldDB" id="A0ABD5U9W4"/>
<comment type="caution">
    <text evidence="2">The sequence shown here is derived from an EMBL/GenBank/DDBJ whole genome shotgun (WGS) entry which is preliminary data.</text>
</comment>
<dbReference type="InterPro" id="IPR055690">
    <property type="entry name" value="DUF7266"/>
</dbReference>
<dbReference type="EMBL" id="JBHSXM010000001">
    <property type="protein sequence ID" value="MFC6836126.1"/>
    <property type="molecule type" value="Genomic_DNA"/>
</dbReference>
<keyword evidence="1" id="KW-0812">Transmembrane</keyword>